<dbReference type="EMBL" id="UIDD01000010">
    <property type="protein sequence ID" value="SUQ64614.1"/>
    <property type="molecule type" value="Genomic_DNA"/>
</dbReference>
<feature type="chain" id="PRO_5016921726" description="Protein GltF" evidence="1">
    <location>
        <begin position="41"/>
        <end position="230"/>
    </location>
</feature>
<dbReference type="AlphaFoldDB" id="A0A380T450"/>
<organism evidence="2 3">
    <name type="scientific">Pseudomonas wadenswilerensis</name>
    <dbReference type="NCBI Taxonomy" id="1785161"/>
    <lineage>
        <taxon>Bacteria</taxon>
        <taxon>Pseudomonadati</taxon>
        <taxon>Pseudomonadota</taxon>
        <taxon>Gammaproteobacteria</taxon>
        <taxon>Pseudomonadales</taxon>
        <taxon>Pseudomonadaceae</taxon>
        <taxon>Pseudomonas</taxon>
    </lineage>
</organism>
<accession>A0A380T450</accession>
<dbReference type="Pfam" id="PF06551">
    <property type="entry name" value="DUF1120"/>
    <property type="match status" value="1"/>
</dbReference>
<name>A0A380T450_9PSED</name>
<evidence type="ECO:0000313" key="3">
    <source>
        <dbReference type="Proteomes" id="UP000255177"/>
    </source>
</evidence>
<keyword evidence="3" id="KW-1185">Reference proteome</keyword>
<evidence type="ECO:0000256" key="1">
    <source>
        <dbReference type="SAM" id="SignalP"/>
    </source>
</evidence>
<evidence type="ECO:0008006" key="4">
    <source>
        <dbReference type="Google" id="ProtNLM"/>
    </source>
</evidence>
<evidence type="ECO:0000313" key="2">
    <source>
        <dbReference type="EMBL" id="SUQ64614.1"/>
    </source>
</evidence>
<proteinExistence type="predicted"/>
<dbReference type="InterPro" id="IPR010546">
    <property type="entry name" value="DUF1120"/>
</dbReference>
<protein>
    <recommendedName>
        <fullName evidence="4">Protein GltF</fullName>
    </recommendedName>
</protein>
<dbReference type="Proteomes" id="UP000255177">
    <property type="component" value="Unassembled WGS sequence"/>
</dbReference>
<sequence length="230" mass="24377">MTVFAIRATSNRQHQKESVVKKSALSLAVLVSLASATAMAATTDLTVTGNITPSACAPTFANGGVVDYGSLAVTELEEISYGYLLPAKSLNLSIECNTPATFALIASDNRRDSGDAPGGVFGLGKHQDQNIGGYRLRWNSEDVLIDGAQGTTVESMDAGNSWKIVSTGMVEESGYWPQFRLGFSTGVEPRPSAASSVSVVMNIHGHVKKELPFSDRVELDGSTTVELVYL</sequence>
<reference evidence="3" key="1">
    <citation type="submission" date="2018-07" db="EMBL/GenBank/DDBJ databases">
        <authorList>
            <person name="Blom J."/>
        </authorList>
    </citation>
    <scope>NUCLEOTIDE SEQUENCE [LARGE SCALE GENOMIC DNA]</scope>
    <source>
        <strain evidence="3">CCOS 864</strain>
    </source>
</reference>
<gene>
    <name evidence="2" type="ORF">CCOS864_04080</name>
</gene>
<dbReference type="RefSeq" id="WP_244211940.1">
    <property type="nucleotide sequence ID" value="NZ_CBCSFG010000001.1"/>
</dbReference>
<feature type="signal peptide" evidence="1">
    <location>
        <begin position="1"/>
        <end position="40"/>
    </location>
</feature>
<keyword evidence="1" id="KW-0732">Signal</keyword>